<protein>
    <submittedName>
        <fullName evidence="2">Uncharacterized protein</fullName>
    </submittedName>
</protein>
<name>A0A1R3GSF8_9ROSI</name>
<dbReference type="Proteomes" id="UP000187203">
    <property type="component" value="Unassembled WGS sequence"/>
</dbReference>
<feature type="region of interest" description="Disordered" evidence="1">
    <location>
        <begin position="1"/>
        <end position="108"/>
    </location>
</feature>
<feature type="compositionally biased region" description="Low complexity" evidence="1">
    <location>
        <begin position="44"/>
        <end position="55"/>
    </location>
</feature>
<feature type="compositionally biased region" description="Polar residues" evidence="1">
    <location>
        <begin position="28"/>
        <end position="37"/>
    </location>
</feature>
<organism evidence="2 3">
    <name type="scientific">Corchorus olitorius</name>
    <dbReference type="NCBI Taxonomy" id="93759"/>
    <lineage>
        <taxon>Eukaryota</taxon>
        <taxon>Viridiplantae</taxon>
        <taxon>Streptophyta</taxon>
        <taxon>Embryophyta</taxon>
        <taxon>Tracheophyta</taxon>
        <taxon>Spermatophyta</taxon>
        <taxon>Magnoliopsida</taxon>
        <taxon>eudicotyledons</taxon>
        <taxon>Gunneridae</taxon>
        <taxon>Pentapetalae</taxon>
        <taxon>rosids</taxon>
        <taxon>malvids</taxon>
        <taxon>Malvales</taxon>
        <taxon>Malvaceae</taxon>
        <taxon>Grewioideae</taxon>
        <taxon>Apeibeae</taxon>
        <taxon>Corchorus</taxon>
    </lineage>
</organism>
<evidence type="ECO:0000313" key="3">
    <source>
        <dbReference type="Proteomes" id="UP000187203"/>
    </source>
</evidence>
<accession>A0A1R3GSF8</accession>
<comment type="caution">
    <text evidence="2">The sequence shown here is derived from an EMBL/GenBank/DDBJ whole genome shotgun (WGS) entry which is preliminary data.</text>
</comment>
<feature type="compositionally biased region" description="Polar residues" evidence="1">
    <location>
        <begin position="56"/>
        <end position="65"/>
    </location>
</feature>
<dbReference type="AlphaFoldDB" id="A0A1R3GSF8"/>
<feature type="compositionally biased region" description="Low complexity" evidence="1">
    <location>
        <begin position="72"/>
        <end position="94"/>
    </location>
</feature>
<reference evidence="3" key="1">
    <citation type="submission" date="2013-09" db="EMBL/GenBank/DDBJ databases">
        <title>Corchorus olitorius genome sequencing.</title>
        <authorList>
            <person name="Alam M."/>
            <person name="Haque M.S."/>
            <person name="Islam M.S."/>
            <person name="Emdad E.M."/>
            <person name="Islam M.M."/>
            <person name="Ahmed B."/>
            <person name="Halim A."/>
            <person name="Hossen Q.M.M."/>
            <person name="Hossain M.Z."/>
            <person name="Ahmed R."/>
            <person name="Khan M.M."/>
            <person name="Islam R."/>
            <person name="Rashid M.M."/>
            <person name="Khan S.A."/>
            <person name="Rahman M.S."/>
            <person name="Alam M."/>
            <person name="Yahiya A.S."/>
            <person name="Khan M.S."/>
            <person name="Azam M.S."/>
            <person name="Haque T."/>
            <person name="Lashkar M.Z.H."/>
            <person name="Akhand A.I."/>
            <person name="Morshed G."/>
            <person name="Roy S."/>
            <person name="Uddin K.S."/>
            <person name="Rabeya T."/>
            <person name="Hossain A.S."/>
            <person name="Chowdhury A."/>
            <person name="Snigdha A.R."/>
            <person name="Mortoza M.S."/>
            <person name="Matin S.A."/>
            <person name="Hoque S.M.E."/>
            <person name="Islam M.K."/>
            <person name="Roy D.K."/>
            <person name="Haider R."/>
            <person name="Moosa M.M."/>
            <person name="Elias S.M."/>
            <person name="Hasan A.M."/>
            <person name="Jahan S."/>
            <person name="Shafiuddin M."/>
            <person name="Mahmood N."/>
            <person name="Shommy N.S."/>
        </authorList>
    </citation>
    <scope>NUCLEOTIDE SEQUENCE [LARGE SCALE GENOMIC DNA]</scope>
    <source>
        <strain evidence="3">cv. O-4</strain>
    </source>
</reference>
<evidence type="ECO:0000256" key="1">
    <source>
        <dbReference type="SAM" id="MobiDB-lite"/>
    </source>
</evidence>
<proteinExistence type="predicted"/>
<keyword evidence="3" id="KW-1185">Reference proteome</keyword>
<evidence type="ECO:0000313" key="2">
    <source>
        <dbReference type="EMBL" id="OMO61045.1"/>
    </source>
</evidence>
<dbReference type="EMBL" id="AWUE01021776">
    <property type="protein sequence ID" value="OMO61045.1"/>
    <property type="molecule type" value="Genomic_DNA"/>
</dbReference>
<gene>
    <name evidence="2" type="ORF">COLO4_33591</name>
</gene>
<sequence length="108" mass="11596">MKRKRMAAENQRISRENYANHGNRIEDPSSQGNSIENTTHREIPSGSRPNPSGSRLNPQTHSPNNSHEDDQNVAVSSQGGNSNNSNVAASSQGGDSNLNSNGPALDHH</sequence>